<dbReference type="AlphaFoldDB" id="F0LI22"/>
<sequence>MGMKEVEDVKKALSPIVEESREKHGDAVLNFSQSLVETYKFFRALFE</sequence>
<gene>
    <name evidence="1" type="ordered locus">TERMP_00199</name>
</gene>
<dbReference type="GeneID" id="43500286"/>
<dbReference type="EMBL" id="CP002372">
    <property type="protein sequence ID" value="ADT83176.1"/>
    <property type="molecule type" value="Genomic_DNA"/>
</dbReference>
<proteinExistence type="predicted"/>
<dbReference type="Proteomes" id="UP000007478">
    <property type="component" value="Chromosome"/>
</dbReference>
<evidence type="ECO:0000313" key="1">
    <source>
        <dbReference type="EMBL" id="ADT83176.1"/>
    </source>
</evidence>
<dbReference type="RefSeq" id="WP_013466474.1">
    <property type="nucleotide sequence ID" value="NC_014804.1"/>
</dbReference>
<keyword evidence="2" id="KW-1185">Reference proteome</keyword>
<reference evidence="1 2" key="1">
    <citation type="journal article" date="2011" name="J. Bacteriol.">
        <title>Complete genome sequence of the hyperthermophilic, piezophilic, heterotrophic, and carboxydotrophic archaeon Thermococcus barophilus MP.</title>
        <authorList>
            <person name="Vannier P."/>
            <person name="Marteinsson V.T."/>
            <person name="Fridjonsson O.H."/>
            <person name="Oger P."/>
            <person name="Jebbar M."/>
        </authorList>
    </citation>
    <scope>NUCLEOTIDE SEQUENCE [LARGE SCALE GENOMIC DNA]</scope>
    <source>
        <strain evidence="2">DSM 11836 / MP</strain>
    </source>
</reference>
<dbReference type="KEGG" id="tba:TERMP_00199"/>
<name>F0LI22_THEBM</name>
<protein>
    <submittedName>
        <fullName evidence="1">Uncharacterized protein</fullName>
    </submittedName>
</protein>
<dbReference type="HOGENOM" id="CLU_3163303_0_0_2"/>
<accession>F0LI22</accession>
<organism evidence="1 2">
    <name type="scientific">Thermococcus barophilus (strain DSM 11836 / MP)</name>
    <dbReference type="NCBI Taxonomy" id="391623"/>
    <lineage>
        <taxon>Archaea</taxon>
        <taxon>Methanobacteriati</taxon>
        <taxon>Methanobacteriota</taxon>
        <taxon>Thermococci</taxon>
        <taxon>Thermococcales</taxon>
        <taxon>Thermococcaceae</taxon>
        <taxon>Thermococcus</taxon>
    </lineage>
</organism>
<evidence type="ECO:0000313" key="2">
    <source>
        <dbReference type="Proteomes" id="UP000007478"/>
    </source>
</evidence>
<dbReference type="PATRIC" id="fig|391623.17.peg.200"/>